<keyword evidence="7" id="KW-0406">Ion transport</keyword>
<feature type="domain" description="TonB-dependent receptor plug" evidence="15">
    <location>
        <begin position="49"/>
        <end position="154"/>
    </location>
</feature>
<reference evidence="17" key="1">
    <citation type="journal article" date="2019" name="Int. J. Syst. Evol. Microbiol.">
        <title>The Global Catalogue of Microorganisms (GCM) 10K type strain sequencing project: providing services to taxonomists for standard genome sequencing and annotation.</title>
        <authorList>
            <consortium name="The Broad Institute Genomics Platform"/>
            <consortium name="The Broad Institute Genome Sequencing Center for Infectious Disease"/>
            <person name="Wu L."/>
            <person name="Ma J."/>
        </authorList>
    </citation>
    <scope>NUCLEOTIDE SEQUENCE [LARGE SCALE GENOMIC DNA]</scope>
    <source>
        <strain evidence="17">CCUG 54356</strain>
    </source>
</reference>
<gene>
    <name evidence="16" type="ORF">ACFQ2X_13585</name>
</gene>
<dbReference type="EMBL" id="JBHTLR010000018">
    <property type="protein sequence ID" value="MFD1217641.1"/>
    <property type="molecule type" value="Genomic_DNA"/>
</dbReference>
<keyword evidence="16" id="KW-0675">Receptor</keyword>
<organism evidence="16 17">
    <name type="scientific">Microbulbifer celer</name>
    <dbReference type="NCBI Taxonomy" id="435905"/>
    <lineage>
        <taxon>Bacteria</taxon>
        <taxon>Pseudomonadati</taxon>
        <taxon>Pseudomonadota</taxon>
        <taxon>Gammaproteobacteria</taxon>
        <taxon>Cellvibrionales</taxon>
        <taxon>Microbulbiferaceae</taxon>
        <taxon>Microbulbifer</taxon>
    </lineage>
</organism>
<comment type="subcellular location">
    <subcellularLocation>
        <location evidence="1 11">Cell outer membrane</location>
        <topology evidence="1 11">Multi-pass membrane protein</topology>
    </subcellularLocation>
</comment>
<evidence type="ECO:0000313" key="16">
    <source>
        <dbReference type="EMBL" id="MFD1217641.1"/>
    </source>
</evidence>
<dbReference type="InterPro" id="IPR012910">
    <property type="entry name" value="Plug_dom"/>
</dbReference>
<keyword evidence="10 11" id="KW-0998">Cell outer membrane</keyword>
<evidence type="ECO:0000256" key="13">
    <source>
        <dbReference type="SAM" id="SignalP"/>
    </source>
</evidence>
<keyword evidence="9 11" id="KW-0472">Membrane</keyword>
<evidence type="ECO:0000313" key="17">
    <source>
        <dbReference type="Proteomes" id="UP001597264"/>
    </source>
</evidence>
<keyword evidence="13" id="KW-0732">Signal</keyword>
<dbReference type="Pfam" id="PF07715">
    <property type="entry name" value="Plug"/>
    <property type="match status" value="1"/>
</dbReference>
<protein>
    <submittedName>
        <fullName evidence="16">TonB-dependent receptor</fullName>
    </submittedName>
</protein>
<proteinExistence type="inferred from homology"/>
<dbReference type="Gene3D" id="2.170.130.10">
    <property type="entry name" value="TonB-dependent receptor, plug domain"/>
    <property type="match status" value="1"/>
</dbReference>
<dbReference type="PANTHER" id="PTHR32552:SF81">
    <property type="entry name" value="TONB-DEPENDENT OUTER MEMBRANE RECEPTOR"/>
    <property type="match status" value="1"/>
</dbReference>
<dbReference type="Proteomes" id="UP001597264">
    <property type="component" value="Unassembled WGS sequence"/>
</dbReference>
<evidence type="ECO:0000256" key="8">
    <source>
        <dbReference type="ARBA" id="ARBA00023077"/>
    </source>
</evidence>
<keyword evidence="17" id="KW-1185">Reference proteome</keyword>
<evidence type="ECO:0000256" key="2">
    <source>
        <dbReference type="ARBA" id="ARBA00022448"/>
    </source>
</evidence>
<evidence type="ECO:0000259" key="15">
    <source>
        <dbReference type="Pfam" id="PF07715"/>
    </source>
</evidence>
<sequence length="750" mass="80692">MKHPLKGTFPLSILATLVAAAALPLQAQTAPENLEEVIVTAQKRTQSIVDVPVTISSLDGETLEALGIDRFDTLSDMVPGLVVQQQSVNNNGYVIRGITSDDGSAPGAARVSVYLNGTDVSRSRASYFEVYDMERVEVVKGPQATLFGTAASIGAMSFITAKPQQDFASSLTVGAGNYDMRKLEGMITGGNEMLQGRLAFTTRERAGYVENTSDEADLNGYEREAFRPSLRITPSDDLTIDLVYNYDKATDPGTAFVSRERLFTDDAALSVPDNNVLGMNDVGVDRTVKDFNATLLWDINDQLALTYIGAQREYDSLEAFDADGTGFEMLNFSEDATGDQSSHELRLNFNGERINGFVGASYFEETADQFVGFASEEGTFLSCAGALAAAGIASCNTDATTLLTGGAVAALPYESHYANSADNSNLNLFADIAYQVTPNLEATVGARLVKEERASGYYSALPNSAILASQGINSDLFSGLIPNTGGETLSGDTDNSALLPRFNLLYAINDNANVYATVSRGERSKVIDMSSGVENILPSEEIDNYELGIKGRLANTPLDYSLAAFYQNYENFQVNVIDQDSGQTRTENAGSATNTGLEAELRWYPTEQLQLLANAAWIDAGIDSDAGNGTYAGNQFRLQPELTATVGYVYDTPIGGALLFTSSGNWGYRSSVYFDIANQYEEDAVDLLSLRAGITASDRNWALTLAATNLLDEEYIMDAGNTGSSFGFPTYIAGAPRMVSVEFNKRFGAF</sequence>
<dbReference type="InterPro" id="IPR039426">
    <property type="entry name" value="TonB-dep_rcpt-like"/>
</dbReference>
<dbReference type="RefSeq" id="WP_230436707.1">
    <property type="nucleotide sequence ID" value="NZ_CP087715.1"/>
</dbReference>
<dbReference type="Gene3D" id="2.40.170.20">
    <property type="entry name" value="TonB-dependent receptor, beta-barrel domain"/>
    <property type="match status" value="1"/>
</dbReference>
<dbReference type="InterPro" id="IPR037066">
    <property type="entry name" value="Plug_dom_sf"/>
</dbReference>
<dbReference type="Pfam" id="PF00593">
    <property type="entry name" value="TonB_dep_Rec_b-barrel"/>
    <property type="match status" value="1"/>
</dbReference>
<evidence type="ECO:0000256" key="11">
    <source>
        <dbReference type="PROSITE-ProRule" id="PRU01360"/>
    </source>
</evidence>
<comment type="caution">
    <text evidence="16">The sequence shown here is derived from an EMBL/GenBank/DDBJ whole genome shotgun (WGS) entry which is preliminary data.</text>
</comment>
<evidence type="ECO:0000256" key="6">
    <source>
        <dbReference type="ARBA" id="ARBA00023004"/>
    </source>
</evidence>
<dbReference type="InterPro" id="IPR036942">
    <property type="entry name" value="Beta-barrel_TonB_sf"/>
</dbReference>
<keyword evidence="2 11" id="KW-0813">Transport</keyword>
<evidence type="ECO:0000256" key="1">
    <source>
        <dbReference type="ARBA" id="ARBA00004571"/>
    </source>
</evidence>
<evidence type="ECO:0000256" key="9">
    <source>
        <dbReference type="ARBA" id="ARBA00023136"/>
    </source>
</evidence>
<comment type="similarity">
    <text evidence="11 12">Belongs to the TonB-dependent receptor family.</text>
</comment>
<evidence type="ECO:0000256" key="5">
    <source>
        <dbReference type="ARBA" id="ARBA00022692"/>
    </source>
</evidence>
<dbReference type="SUPFAM" id="SSF56935">
    <property type="entry name" value="Porins"/>
    <property type="match status" value="1"/>
</dbReference>
<evidence type="ECO:0000256" key="12">
    <source>
        <dbReference type="RuleBase" id="RU003357"/>
    </source>
</evidence>
<keyword evidence="3 11" id="KW-1134">Transmembrane beta strand</keyword>
<evidence type="ECO:0000256" key="3">
    <source>
        <dbReference type="ARBA" id="ARBA00022452"/>
    </source>
</evidence>
<feature type="signal peptide" evidence="13">
    <location>
        <begin position="1"/>
        <end position="27"/>
    </location>
</feature>
<evidence type="ECO:0000259" key="14">
    <source>
        <dbReference type="Pfam" id="PF00593"/>
    </source>
</evidence>
<feature type="domain" description="TonB-dependent receptor-like beta-barrel" evidence="14">
    <location>
        <begin position="229"/>
        <end position="710"/>
    </location>
</feature>
<keyword evidence="8 12" id="KW-0798">TonB box</keyword>
<keyword evidence="6" id="KW-0408">Iron</keyword>
<dbReference type="InterPro" id="IPR000531">
    <property type="entry name" value="Beta-barrel_TonB"/>
</dbReference>
<accession>A0ABW3UAZ8</accession>
<evidence type="ECO:0000256" key="7">
    <source>
        <dbReference type="ARBA" id="ARBA00023065"/>
    </source>
</evidence>
<feature type="chain" id="PRO_5046125882" evidence="13">
    <location>
        <begin position="28"/>
        <end position="750"/>
    </location>
</feature>
<keyword evidence="5 11" id="KW-0812">Transmembrane</keyword>
<dbReference type="PANTHER" id="PTHR32552">
    <property type="entry name" value="FERRICHROME IRON RECEPTOR-RELATED"/>
    <property type="match status" value="1"/>
</dbReference>
<dbReference type="PROSITE" id="PS52016">
    <property type="entry name" value="TONB_DEPENDENT_REC_3"/>
    <property type="match status" value="1"/>
</dbReference>
<name>A0ABW3UAZ8_9GAMM</name>
<evidence type="ECO:0000256" key="4">
    <source>
        <dbReference type="ARBA" id="ARBA00022496"/>
    </source>
</evidence>
<keyword evidence="4" id="KW-0410">Iron transport</keyword>
<evidence type="ECO:0000256" key="10">
    <source>
        <dbReference type="ARBA" id="ARBA00023237"/>
    </source>
</evidence>